<gene>
    <name evidence="2" type="ORF">MRATA1EN1_LOCUS27334</name>
</gene>
<evidence type="ECO:0000313" key="3">
    <source>
        <dbReference type="Proteomes" id="UP001176941"/>
    </source>
</evidence>
<keyword evidence="3" id="KW-1185">Reference proteome</keyword>
<dbReference type="Proteomes" id="UP001176941">
    <property type="component" value="Chromosome 7"/>
</dbReference>
<accession>A0ABN8ZWI7</accession>
<name>A0ABN8ZWI7_RANTA</name>
<evidence type="ECO:0000313" key="2">
    <source>
        <dbReference type="EMBL" id="CAI9178372.1"/>
    </source>
</evidence>
<protein>
    <submittedName>
        <fullName evidence="2">Uncharacterized protein</fullName>
    </submittedName>
</protein>
<proteinExistence type="predicted"/>
<organism evidence="2 3">
    <name type="scientific">Rangifer tarandus platyrhynchus</name>
    <name type="common">Svalbard reindeer</name>
    <dbReference type="NCBI Taxonomy" id="3082113"/>
    <lineage>
        <taxon>Eukaryota</taxon>
        <taxon>Metazoa</taxon>
        <taxon>Chordata</taxon>
        <taxon>Craniata</taxon>
        <taxon>Vertebrata</taxon>
        <taxon>Euteleostomi</taxon>
        <taxon>Mammalia</taxon>
        <taxon>Eutheria</taxon>
        <taxon>Laurasiatheria</taxon>
        <taxon>Artiodactyla</taxon>
        <taxon>Ruminantia</taxon>
        <taxon>Pecora</taxon>
        <taxon>Cervidae</taxon>
        <taxon>Odocoileinae</taxon>
        <taxon>Rangifer</taxon>
    </lineage>
</organism>
<dbReference type="EMBL" id="OX459943">
    <property type="protein sequence ID" value="CAI9178372.1"/>
    <property type="molecule type" value="Genomic_DNA"/>
</dbReference>
<sequence>METLASSRRSKDPQARREAPLWVRVGGVRRLCGGGAWTDSHLEVRVSVDVESPTRPRRRPRRDPRALWLGRAVLTSPDSETSQQFLVVLAAFASANTNSRRQETEALPARSACGAPPPRAVQL</sequence>
<reference evidence="2" key="1">
    <citation type="submission" date="2023-04" db="EMBL/GenBank/DDBJ databases">
        <authorList>
            <consortium name="ELIXIR-Norway"/>
        </authorList>
    </citation>
    <scope>NUCLEOTIDE SEQUENCE [LARGE SCALE GENOMIC DNA]</scope>
</reference>
<feature type="region of interest" description="Disordered" evidence="1">
    <location>
        <begin position="98"/>
        <end position="123"/>
    </location>
</feature>
<evidence type="ECO:0000256" key="1">
    <source>
        <dbReference type="SAM" id="MobiDB-lite"/>
    </source>
</evidence>